<keyword evidence="7 8" id="KW-0573">Peptidoglycan synthesis</keyword>
<organism evidence="11 12">
    <name type="scientific">Mesobaculum littorinae</name>
    <dbReference type="NCBI Taxonomy" id="2486419"/>
    <lineage>
        <taxon>Bacteria</taxon>
        <taxon>Pseudomonadati</taxon>
        <taxon>Pseudomonadota</taxon>
        <taxon>Alphaproteobacteria</taxon>
        <taxon>Rhodobacterales</taxon>
        <taxon>Roseobacteraceae</taxon>
        <taxon>Mesobaculum</taxon>
    </lineage>
</organism>
<keyword evidence="5 7" id="KW-0547">Nucleotide-binding</keyword>
<dbReference type="GO" id="GO:0005524">
    <property type="term" value="F:ATP binding"/>
    <property type="evidence" value="ECO:0007669"/>
    <property type="project" value="UniProtKB-UniRule"/>
</dbReference>
<dbReference type="SUPFAM" id="SSF53623">
    <property type="entry name" value="MurD-like peptide ligases, catalytic domain"/>
    <property type="match status" value="1"/>
</dbReference>
<reference evidence="11 12" key="1">
    <citation type="submission" date="2018-11" db="EMBL/GenBank/DDBJ databases">
        <title>Mesobaculum littorinae gen. nov., sp. nov., isolated from Littorina scabra that represents a novel genus of the order Rhodobacteraceae.</title>
        <authorList>
            <person name="Li F."/>
        </authorList>
    </citation>
    <scope>NUCLEOTIDE SEQUENCE [LARGE SCALE GENOMIC DNA]</scope>
    <source>
        <strain evidence="11 12">M0103</strain>
    </source>
</reference>
<protein>
    <recommendedName>
        <fullName evidence="7 8">UDP-N-acetylmuramoylalanine--D-glutamate ligase</fullName>
        <ecNumber evidence="7 8">6.3.2.9</ecNumber>
    </recommendedName>
    <alternativeName>
        <fullName evidence="7">D-glutamic acid-adding enzyme</fullName>
    </alternativeName>
    <alternativeName>
        <fullName evidence="7">UDP-N-acetylmuramoyl-L-alanyl-D-glutamate synthetase</fullName>
    </alternativeName>
</protein>
<dbReference type="InterPro" id="IPR036565">
    <property type="entry name" value="Mur-like_cat_sf"/>
</dbReference>
<dbReference type="SUPFAM" id="SSF51735">
    <property type="entry name" value="NAD(P)-binding Rossmann-fold domains"/>
    <property type="match status" value="1"/>
</dbReference>
<keyword evidence="7 8" id="KW-0132">Cell division</keyword>
<feature type="binding site" evidence="7">
    <location>
        <begin position="127"/>
        <end position="133"/>
    </location>
    <ligand>
        <name>ATP</name>
        <dbReference type="ChEBI" id="CHEBI:30616"/>
    </ligand>
</feature>
<comment type="subcellular location">
    <subcellularLocation>
        <location evidence="1 7 8">Cytoplasm</location>
    </subcellularLocation>
</comment>
<dbReference type="InterPro" id="IPR004101">
    <property type="entry name" value="Mur_ligase_C"/>
</dbReference>
<evidence type="ECO:0000256" key="6">
    <source>
        <dbReference type="ARBA" id="ARBA00022840"/>
    </source>
</evidence>
<dbReference type="GO" id="GO:0009252">
    <property type="term" value="P:peptidoglycan biosynthetic process"/>
    <property type="evidence" value="ECO:0007669"/>
    <property type="project" value="UniProtKB-UniRule"/>
</dbReference>
<evidence type="ECO:0000259" key="10">
    <source>
        <dbReference type="Pfam" id="PF08245"/>
    </source>
</evidence>
<dbReference type="EC" id="6.3.2.9" evidence="7 8"/>
<dbReference type="Pfam" id="PF08245">
    <property type="entry name" value="Mur_ligase_M"/>
    <property type="match status" value="1"/>
</dbReference>
<evidence type="ECO:0000256" key="5">
    <source>
        <dbReference type="ARBA" id="ARBA00022741"/>
    </source>
</evidence>
<sequence>MIPVPGFEGRRVAVLGLGRSGLAALRALSAGGAEAVGWDDSPESRDRAQDAGMELRDLGARDGFEGVDRLIVSPGIPHLYPTPNRHVAAAMAAGVPVDNDIGLFFRSLGRGEWLRMDQPPRVVAVTGSNGKSTTAALIHHILTETGRPSQLAGNIGRGVLDIDPPQEGGVVVLELSSYQTELARALTPDIAVFTNLTPDHLDRHGGMGGYFAAKRRLFSEGGPDRAVIGVDEPEGRFLANQMAEAPEDDRLIRVSVEAKLSGPGWLVYARKGFLTEWRKGRQIASIDLRDIAGLPGAHNHQNACAAFAATRALGLSPRDIEAALNSFSGLPHRSQLVAEIDGVRFVNDSKATNADSAGKALQAFDRIRWIAGGLGKDGGIGSLAPYLGRVSKAYLIGHSARDFALALADVPHEVCGTMSEAVARAASEALPGDTVLLAPAAASFDQYPDFEKRGDDFVDRVRLLRG</sequence>
<accession>A0A438AIN0</accession>
<comment type="pathway">
    <text evidence="2 7 8">Cell wall biogenesis; peptidoglycan biosynthesis.</text>
</comment>
<keyword evidence="3 7" id="KW-0963">Cytoplasm</keyword>
<dbReference type="GO" id="GO:0005737">
    <property type="term" value="C:cytoplasm"/>
    <property type="evidence" value="ECO:0007669"/>
    <property type="project" value="UniProtKB-SubCell"/>
</dbReference>
<dbReference type="GO" id="GO:0008360">
    <property type="term" value="P:regulation of cell shape"/>
    <property type="evidence" value="ECO:0007669"/>
    <property type="project" value="UniProtKB-KW"/>
</dbReference>
<dbReference type="InterPro" id="IPR013221">
    <property type="entry name" value="Mur_ligase_cen"/>
</dbReference>
<evidence type="ECO:0000313" key="11">
    <source>
        <dbReference type="EMBL" id="RVV98613.1"/>
    </source>
</evidence>
<comment type="catalytic activity">
    <reaction evidence="7 8">
        <text>UDP-N-acetyl-alpha-D-muramoyl-L-alanine + D-glutamate + ATP = UDP-N-acetyl-alpha-D-muramoyl-L-alanyl-D-glutamate + ADP + phosphate + H(+)</text>
        <dbReference type="Rhea" id="RHEA:16429"/>
        <dbReference type="ChEBI" id="CHEBI:15378"/>
        <dbReference type="ChEBI" id="CHEBI:29986"/>
        <dbReference type="ChEBI" id="CHEBI:30616"/>
        <dbReference type="ChEBI" id="CHEBI:43474"/>
        <dbReference type="ChEBI" id="CHEBI:83898"/>
        <dbReference type="ChEBI" id="CHEBI:83900"/>
        <dbReference type="ChEBI" id="CHEBI:456216"/>
        <dbReference type="EC" id="6.3.2.9"/>
    </reaction>
</comment>
<keyword evidence="7 8" id="KW-0133">Cell shape</keyword>
<dbReference type="Gene3D" id="3.90.190.20">
    <property type="entry name" value="Mur ligase, C-terminal domain"/>
    <property type="match status" value="1"/>
</dbReference>
<proteinExistence type="inferred from homology"/>
<dbReference type="NCBIfam" id="TIGR01087">
    <property type="entry name" value="murD"/>
    <property type="match status" value="1"/>
</dbReference>
<dbReference type="Gene3D" id="3.40.50.720">
    <property type="entry name" value="NAD(P)-binding Rossmann-like Domain"/>
    <property type="match status" value="1"/>
</dbReference>
<evidence type="ECO:0000256" key="2">
    <source>
        <dbReference type="ARBA" id="ARBA00004752"/>
    </source>
</evidence>
<name>A0A438AIN0_9RHOB</name>
<dbReference type="PANTHER" id="PTHR43692:SF1">
    <property type="entry name" value="UDP-N-ACETYLMURAMOYLALANINE--D-GLUTAMATE LIGASE"/>
    <property type="match status" value="1"/>
</dbReference>
<comment type="caution">
    <text evidence="11">The sequence shown here is derived from an EMBL/GenBank/DDBJ whole genome shotgun (WGS) entry which is preliminary data.</text>
</comment>
<evidence type="ECO:0000256" key="4">
    <source>
        <dbReference type="ARBA" id="ARBA00022598"/>
    </source>
</evidence>
<dbReference type="InterPro" id="IPR036291">
    <property type="entry name" value="NAD(P)-bd_dom_sf"/>
</dbReference>
<evidence type="ECO:0000313" key="12">
    <source>
        <dbReference type="Proteomes" id="UP000285908"/>
    </source>
</evidence>
<evidence type="ECO:0000256" key="1">
    <source>
        <dbReference type="ARBA" id="ARBA00004496"/>
    </source>
</evidence>
<keyword evidence="6 7" id="KW-0067">ATP-binding</keyword>
<evidence type="ECO:0000256" key="3">
    <source>
        <dbReference type="ARBA" id="ARBA00022490"/>
    </source>
</evidence>
<evidence type="ECO:0000256" key="8">
    <source>
        <dbReference type="RuleBase" id="RU003664"/>
    </source>
</evidence>
<dbReference type="RefSeq" id="WP_127905844.1">
    <property type="nucleotide sequence ID" value="NZ_RQXX01000002.1"/>
</dbReference>
<feature type="domain" description="Mur ligase central" evidence="10">
    <location>
        <begin position="125"/>
        <end position="309"/>
    </location>
</feature>
<dbReference type="Gene3D" id="3.40.1190.10">
    <property type="entry name" value="Mur-like, catalytic domain"/>
    <property type="match status" value="1"/>
</dbReference>
<keyword evidence="12" id="KW-1185">Reference proteome</keyword>
<dbReference type="InterPro" id="IPR005762">
    <property type="entry name" value="MurD"/>
</dbReference>
<dbReference type="PANTHER" id="PTHR43692">
    <property type="entry name" value="UDP-N-ACETYLMURAMOYLALANINE--D-GLUTAMATE LIGASE"/>
    <property type="match status" value="1"/>
</dbReference>
<dbReference type="UniPathway" id="UPA00219"/>
<dbReference type="Pfam" id="PF02875">
    <property type="entry name" value="Mur_ligase_C"/>
    <property type="match status" value="1"/>
</dbReference>
<dbReference type="GO" id="GO:0008764">
    <property type="term" value="F:UDP-N-acetylmuramoylalanine-D-glutamate ligase activity"/>
    <property type="evidence" value="ECO:0007669"/>
    <property type="project" value="UniProtKB-UniRule"/>
</dbReference>
<comment type="similarity">
    <text evidence="7">Belongs to the MurCDEF family.</text>
</comment>
<comment type="function">
    <text evidence="7 8">Cell wall formation. Catalyzes the addition of glutamate to the nucleotide precursor UDP-N-acetylmuramoyl-L-alanine (UMA).</text>
</comment>
<keyword evidence="7 8" id="KW-0131">Cell cycle</keyword>
<dbReference type="GO" id="GO:0071555">
    <property type="term" value="P:cell wall organization"/>
    <property type="evidence" value="ECO:0007669"/>
    <property type="project" value="UniProtKB-KW"/>
</dbReference>
<dbReference type="GO" id="GO:0051301">
    <property type="term" value="P:cell division"/>
    <property type="evidence" value="ECO:0007669"/>
    <property type="project" value="UniProtKB-KW"/>
</dbReference>
<feature type="domain" description="Mur ligase C-terminal" evidence="9">
    <location>
        <begin position="332"/>
        <end position="440"/>
    </location>
</feature>
<keyword evidence="4 7" id="KW-0436">Ligase</keyword>
<keyword evidence="7 8" id="KW-0961">Cell wall biogenesis/degradation</keyword>
<dbReference type="AlphaFoldDB" id="A0A438AIN0"/>
<dbReference type="InterPro" id="IPR036615">
    <property type="entry name" value="Mur_ligase_C_dom_sf"/>
</dbReference>
<gene>
    <name evidence="7" type="primary">murD</name>
    <name evidence="11" type="ORF">EKE94_06780</name>
</gene>
<evidence type="ECO:0000259" key="9">
    <source>
        <dbReference type="Pfam" id="PF02875"/>
    </source>
</evidence>
<dbReference type="Proteomes" id="UP000285908">
    <property type="component" value="Unassembled WGS sequence"/>
</dbReference>
<dbReference type="EMBL" id="RQXX01000002">
    <property type="protein sequence ID" value="RVV98613.1"/>
    <property type="molecule type" value="Genomic_DNA"/>
</dbReference>
<evidence type="ECO:0000256" key="7">
    <source>
        <dbReference type="HAMAP-Rule" id="MF_00639"/>
    </source>
</evidence>
<dbReference type="HAMAP" id="MF_00639">
    <property type="entry name" value="MurD"/>
    <property type="match status" value="1"/>
</dbReference>
<dbReference type="OrthoDB" id="9809796at2"/>
<dbReference type="SUPFAM" id="SSF53244">
    <property type="entry name" value="MurD-like peptide ligases, peptide-binding domain"/>
    <property type="match status" value="1"/>
</dbReference>